<dbReference type="AlphaFoldDB" id="A0A2T3FV98"/>
<dbReference type="PROSITE" id="PS50902">
    <property type="entry name" value="FLAVODOXIN_LIKE"/>
    <property type="match status" value="1"/>
</dbReference>
<dbReference type="InterPro" id="IPR017896">
    <property type="entry name" value="4Fe4S_Fe-S-bd"/>
</dbReference>
<dbReference type="PROSITE" id="PS51379">
    <property type="entry name" value="4FE4S_FER_2"/>
    <property type="match status" value="2"/>
</dbReference>
<dbReference type="InterPro" id="IPR029039">
    <property type="entry name" value="Flavoprotein-like_sf"/>
</dbReference>
<dbReference type="Proteomes" id="UP000241048">
    <property type="component" value="Unassembled WGS sequence"/>
</dbReference>
<sequence>MKINHVHAVYFSPTGNAKKVVTTLAQAIADTLGVPMDSYDFTLPESREKVHTYGADDLLVIGTPVYAGRIPNKMLPFVQTHFEGNGALAVPVAVFGNRNFDNGLIELRNELEAHGFHTIAGAGIPTEHVFSDKLATGRPDADDLAQIHAFGIKAAEKITSLTEIPAPIAVRGDDPVGPYYTPLGTDGKPAVFLKAKPVTDLEKCTGCGICATVCPMGSIPADAPDTCTGICIKCQDCIKACPAGAKYFDNEAFLSHVAMLEQNYTRRSEAEYFI</sequence>
<evidence type="ECO:0000256" key="1">
    <source>
        <dbReference type="ARBA" id="ARBA00022723"/>
    </source>
</evidence>
<dbReference type="PROSITE" id="PS00198">
    <property type="entry name" value="4FE4S_FER_1"/>
    <property type="match status" value="2"/>
</dbReference>
<protein>
    <submittedName>
        <fullName evidence="6">Ferredoxin</fullName>
    </submittedName>
</protein>
<dbReference type="SUPFAM" id="SSF52218">
    <property type="entry name" value="Flavoproteins"/>
    <property type="match status" value="1"/>
</dbReference>
<dbReference type="InterPro" id="IPR008254">
    <property type="entry name" value="Flavodoxin/NO_synth"/>
</dbReference>
<dbReference type="SUPFAM" id="SSF54862">
    <property type="entry name" value="4Fe-4S ferredoxins"/>
    <property type="match status" value="1"/>
</dbReference>
<comment type="caution">
    <text evidence="6">The sequence shown here is derived from an EMBL/GenBank/DDBJ whole genome shotgun (WGS) entry which is preliminary data.</text>
</comment>
<organism evidence="6 7">
    <name type="scientific">Clostridium fessum</name>
    <dbReference type="NCBI Taxonomy" id="2126740"/>
    <lineage>
        <taxon>Bacteria</taxon>
        <taxon>Bacillati</taxon>
        <taxon>Bacillota</taxon>
        <taxon>Clostridia</taxon>
        <taxon>Eubacteriales</taxon>
        <taxon>Clostridiaceae</taxon>
        <taxon>Clostridium</taxon>
    </lineage>
</organism>
<evidence type="ECO:0000259" key="4">
    <source>
        <dbReference type="PROSITE" id="PS50902"/>
    </source>
</evidence>
<dbReference type="EMBL" id="PYLO01000001">
    <property type="protein sequence ID" value="PST39174.1"/>
    <property type="molecule type" value="Genomic_DNA"/>
</dbReference>
<accession>A0A2T3FV98</accession>
<dbReference type="Pfam" id="PF00037">
    <property type="entry name" value="Fer4"/>
    <property type="match status" value="1"/>
</dbReference>
<keyword evidence="7" id="KW-1185">Reference proteome</keyword>
<dbReference type="PANTHER" id="PTHR43122:SF1">
    <property type="entry name" value="IRON-SULFUR-BINDING PROTEIN"/>
    <property type="match status" value="1"/>
</dbReference>
<evidence type="ECO:0000313" key="6">
    <source>
        <dbReference type="EMBL" id="PST39174.1"/>
    </source>
</evidence>
<dbReference type="PANTHER" id="PTHR43122">
    <property type="entry name" value="FERREDOXIN SUBUNIT OF PYRUVATE:FLAVODOXIN OXIDOREDUCTASE-RELATED"/>
    <property type="match status" value="1"/>
</dbReference>
<evidence type="ECO:0000259" key="5">
    <source>
        <dbReference type="PROSITE" id="PS51379"/>
    </source>
</evidence>
<feature type="domain" description="4Fe-4S ferredoxin-type" evidence="5">
    <location>
        <begin position="231"/>
        <end position="251"/>
    </location>
</feature>
<dbReference type="NCBIfam" id="NF038196">
    <property type="entry name" value="ferrodoxin_EFR1"/>
    <property type="match status" value="1"/>
</dbReference>
<keyword evidence="3" id="KW-0411">Iron-sulfur</keyword>
<dbReference type="RefSeq" id="WP_107000314.1">
    <property type="nucleotide sequence ID" value="NZ_PYLO01000001.1"/>
</dbReference>
<dbReference type="Gene3D" id="3.30.70.20">
    <property type="match status" value="1"/>
</dbReference>
<dbReference type="InterPro" id="IPR017900">
    <property type="entry name" value="4Fe4S_Fe_S_CS"/>
</dbReference>
<dbReference type="GO" id="GO:0051536">
    <property type="term" value="F:iron-sulfur cluster binding"/>
    <property type="evidence" value="ECO:0007669"/>
    <property type="project" value="UniProtKB-KW"/>
</dbReference>
<dbReference type="GO" id="GO:0016651">
    <property type="term" value="F:oxidoreductase activity, acting on NAD(P)H"/>
    <property type="evidence" value="ECO:0007669"/>
    <property type="project" value="UniProtKB-ARBA"/>
</dbReference>
<feature type="domain" description="4Fe-4S ferredoxin-type" evidence="5">
    <location>
        <begin position="195"/>
        <end position="224"/>
    </location>
</feature>
<keyword evidence="2" id="KW-0408">Iron</keyword>
<dbReference type="GO" id="GO:0046872">
    <property type="term" value="F:metal ion binding"/>
    <property type="evidence" value="ECO:0007669"/>
    <property type="project" value="UniProtKB-KW"/>
</dbReference>
<dbReference type="InterPro" id="IPR047964">
    <property type="entry name" value="EFR1-like"/>
</dbReference>
<name>A0A2T3FV98_9CLOT</name>
<dbReference type="Gene3D" id="3.40.50.360">
    <property type="match status" value="1"/>
</dbReference>
<proteinExistence type="predicted"/>
<evidence type="ECO:0000313" key="7">
    <source>
        <dbReference type="Proteomes" id="UP000241048"/>
    </source>
</evidence>
<dbReference type="GO" id="GO:0010181">
    <property type="term" value="F:FMN binding"/>
    <property type="evidence" value="ECO:0007669"/>
    <property type="project" value="InterPro"/>
</dbReference>
<evidence type="ECO:0000256" key="2">
    <source>
        <dbReference type="ARBA" id="ARBA00023004"/>
    </source>
</evidence>
<feature type="domain" description="Flavodoxin-like" evidence="4">
    <location>
        <begin position="6"/>
        <end position="155"/>
    </location>
</feature>
<gene>
    <name evidence="6" type="ORF">C7U56_04515</name>
</gene>
<evidence type="ECO:0000256" key="3">
    <source>
        <dbReference type="ARBA" id="ARBA00023014"/>
    </source>
</evidence>
<keyword evidence="1" id="KW-0479">Metal-binding</keyword>
<reference evidence="6 7" key="1">
    <citation type="submission" date="2018-03" db="EMBL/GenBank/DDBJ databases">
        <title>Lachnoclostridium SNUG30386 gen.nov., sp.nov., isolated from human faeces.</title>
        <authorList>
            <person name="Seo B."/>
            <person name="Jeon K."/>
            <person name="Ko G."/>
        </authorList>
    </citation>
    <scope>NUCLEOTIDE SEQUENCE [LARGE SCALE GENOMIC DNA]</scope>
    <source>
        <strain evidence="6 7">SNUG30386</strain>
    </source>
</reference>